<gene>
    <name evidence="1" type="ORF">HMPREF0367_01006</name>
</gene>
<organism evidence="1 2">
    <name type="scientific">Faecalitalea cylindroides ATCC 27803</name>
    <dbReference type="NCBI Taxonomy" id="649755"/>
    <lineage>
        <taxon>Bacteria</taxon>
        <taxon>Bacillati</taxon>
        <taxon>Bacillota</taxon>
        <taxon>Erysipelotrichia</taxon>
        <taxon>Erysipelotrichales</taxon>
        <taxon>Erysipelotrichaceae</taxon>
        <taxon>Faecalitalea</taxon>
    </lineage>
</organism>
<dbReference type="Proteomes" id="UP000016658">
    <property type="component" value="Unassembled WGS sequence"/>
</dbReference>
<dbReference type="EMBL" id="AWVI01000041">
    <property type="protein sequence ID" value="ERK45511.1"/>
    <property type="molecule type" value="Genomic_DNA"/>
</dbReference>
<accession>U2PN18</accession>
<reference evidence="1 2" key="1">
    <citation type="submission" date="2013-06" db="EMBL/GenBank/DDBJ databases">
        <authorList>
            <person name="Weinstock G."/>
            <person name="Sodergren E."/>
            <person name="Lobos E.A."/>
            <person name="Fulton L."/>
            <person name="Fulton R."/>
            <person name="Courtney L."/>
            <person name="Fronick C."/>
            <person name="O'Laughlin M."/>
            <person name="Godfrey J."/>
            <person name="Wilson R.M."/>
            <person name="Miner T."/>
            <person name="Farmer C."/>
            <person name="Delehaunty K."/>
            <person name="Cordes M."/>
            <person name="Minx P."/>
            <person name="Tomlinson C."/>
            <person name="Chen J."/>
            <person name="Wollam A."/>
            <person name="Pepin K.H."/>
            <person name="Bhonagiri V."/>
            <person name="Zhang X."/>
            <person name="Warren W."/>
            <person name="Mitreva M."/>
            <person name="Mardis E.R."/>
            <person name="Wilson R.K."/>
        </authorList>
    </citation>
    <scope>NUCLEOTIDE SEQUENCE [LARGE SCALE GENOMIC DNA]</scope>
    <source>
        <strain evidence="1 2">ATCC 27803</strain>
    </source>
</reference>
<dbReference type="HOGENOM" id="CLU_2142171_0_0_9"/>
<comment type="caution">
    <text evidence="1">The sequence shown here is derived from an EMBL/GenBank/DDBJ whole genome shotgun (WGS) entry which is preliminary data.</text>
</comment>
<sequence length="112" mass="13026">MLLLKQYFSIQKDSITFLRSHRKVALKDIEDVSIEVSSLPTSVDGVIFGTVLENEDHLFANESKFVDICLKIDIKSQDPEIIVLNDRLMTKNNPYYREIMKEAKELQKNIYC</sequence>
<dbReference type="AlphaFoldDB" id="U2PN18"/>
<protein>
    <submittedName>
        <fullName evidence="1">Uncharacterized protein</fullName>
    </submittedName>
</protein>
<name>U2PN18_9FIRM</name>
<proteinExistence type="predicted"/>
<evidence type="ECO:0000313" key="2">
    <source>
        <dbReference type="Proteomes" id="UP000016658"/>
    </source>
</evidence>
<evidence type="ECO:0000313" key="1">
    <source>
        <dbReference type="EMBL" id="ERK45511.1"/>
    </source>
</evidence>